<dbReference type="Gene3D" id="3.40.50.300">
    <property type="entry name" value="P-loop containing nucleotide triphosphate hydrolases"/>
    <property type="match status" value="1"/>
</dbReference>
<keyword evidence="7" id="KW-1185">Reference proteome</keyword>
<dbReference type="InterPro" id="IPR027417">
    <property type="entry name" value="P-loop_NTPase"/>
</dbReference>
<dbReference type="Proteomes" id="UP000256345">
    <property type="component" value="Unassembled WGS sequence"/>
</dbReference>
<reference evidence="5 7" key="2">
    <citation type="submission" date="2018-08" db="EMBL/GenBank/DDBJ databases">
        <title>Genomic Encyclopedia of Archaeal and Bacterial Type Strains, Phase II (KMG-II): from individual species to whole genera.</title>
        <authorList>
            <person name="Goeker M."/>
        </authorList>
    </citation>
    <scope>NUCLEOTIDE SEQUENCE [LARGE SCALE GENOMIC DNA]</scope>
    <source>
        <strain evidence="5 7">DSM 2261</strain>
    </source>
</reference>
<keyword evidence="3" id="KW-0812">Transmembrane</keyword>
<dbReference type="PANTHER" id="PTHR41259:SF1">
    <property type="entry name" value="DOUBLE-STRAND BREAK REPAIR RAD50 ATPASE, PUTATIVE-RELATED"/>
    <property type="match status" value="1"/>
</dbReference>
<evidence type="ECO:0000256" key="2">
    <source>
        <dbReference type="SAM" id="MobiDB-lite"/>
    </source>
</evidence>
<gene>
    <name evidence="4" type="ORF">AA314_05053</name>
    <name evidence="5" type="ORF">ATI61_115108</name>
</gene>
<reference evidence="4 6" key="1">
    <citation type="submission" date="2015-05" db="EMBL/GenBank/DDBJ databases">
        <title>Genome assembly of Archangium gephyra DSM 2261.</title>
        <authorList>
            <person name="Sharma G."/>
            <person name="Subramanian S."/>
        </authorList>
    </citation>
    <scope>NUCLEOTIDE SEQUENCE [LARGE SCALE GENOMIC DNA]</scope>
    <source>
        <strain evidence="4 6">DSM 2261</strain>
    </source>
</reference>
<evidence type="ECO:0000313" key="4">
    <source>
        <dbReference type="EMBL" id="AKJ03427.1"/>
    </source>
</evidence>
<proteinExistence type="predicted"/>
<evidence type="ECO:0000313" key="5">
    <source>
        <dbReference type="EMBL" id="REG24066.1"/>
    </source>
</evidence>
<sequence>MHFVEVAVQNVRGFSPAGRFALKTGYLVLKPPTPELSPLAALSFALLYADGRGGDAALAASPQKAGKAALTFVGQDSVTYRVLRELGGGGSLHRLNPTTKQPELVTQDTAEANQFLRGQVGLPPRTTFEHLFCLQAAQLPSRRPRGAGRPASTSGLRTHSSPGMPGLHSPSSAGMPALRSPTSPGMAAISSPGMSISSPGVLPVSDIPAAEAKVRELEKELVLCREVDNLQFEVDGLNSQVFDLESKLRSTDGLKEKVRQAEEAWNAEATPESFGLPQDIVARAERYPRSLARRDEALARLQSEREAAEEELQRLPDIEPLVRNRNFWIAVAAGVACFIASFFMNDWARYVALLDIPAFGFAAVLAIRYVDELQDKDRLSRRGEMFVVREKKILEEFEADAGPVRKALEVFDVDTPKEIPLRLQRREQLGAEVAQLRAQLISMEKHPEFVEAVRQLPVLRQQIELLNAKISEKGAFVRDLREVERELARLKESIALARNPQLAGMGMAGAEVAGGGMEPLEDPAPLVLGLAGDLLATDVAAVIGMMRERCVQYFSALTERRYTSVEWSREGRTMVVTSAGRRMPVGELPPREVDLFFLSLRLTVVEKVSPRVKLPLLVEDALVGLDESRLPLLGRMLKHLGTLTQVLHVTPHPGLAQLSDGPVNL</sequence>
<evidence type="ECO:0000313" key="7">
    <source>
        <dbReference type="Proteomes" id="UP000256345"/>
    </source>
</evidence>
<feature type="transmembrane region" description="Helical" evidence="3">
    <location>
        <begin position="327"/>
        <end position="344"/>
    </location>
</feature>
<evidence type="ECO:0000256" key="3">
    <source>
        <dbReference type="SAM" id="Phobius"/>
    </source>
</evidence>
<dbReference type="EMBL" id="CP011509">
    <property type="protein sequence ID" value="AKJ03427.1"/>
    <property type="molecule type" value="Genomic_DNA"/>
</dbReference>
<accession>A0AAC8Q999</accession>
<dbReference type="PANTHER" id="PTHR41259">
    <property type="entry name" value="DOUBLE-STRAND BREAK REPAIR RAD50 ATPASE, PUTATIVE-RELATED"/>
    <property type="match status" value="1"/>
</dbReference>
<keyword evidence="1" id="KW-0175">Coiled coil</keyword>
<dbReference type="EMBL" id="QUMU01000015">
    <property type="protein sequence ID" value="REG24066.1"/>
    <property type="molecule type" value="Genomic_DNA"/>
</dbReference>
<evidence type="ECO:0000256" key="1">
    <source>
        <dbReference type="SAM" id="Coils"/>
    </source>
</evidence>
<keyword evidence="3" id="KW-0472">Membrane</keyword>
<dbReference type="KEGG" id="age:AA314_05053"/>
<feature type="coiled-coil region" evidence="1">
    <location>
        <begin position="291"/>
        <end position="318"/>
    </location>
</feature>
<dbReference type="AlphaFoldDB" id="A0AAC8Q999"/>
<organism evidence="4 6">
    <name type="scientific">Archangium gephyra</name>
    <dbReference type="NCBI Taxonomy" id="48"/>
    <lineage>
        <taxon>Bacteria</taxon>
        <taxon>Pseudomonadati</taxon>
        <taxon>Myxococcota</taxon>
        <taxon>Myxococcia</taxon>
        <taxon>Myxococcales</taxon>
        <taxon>Cystobacterineae</taxon>
        <taxon>Archangiaceae</taxon>
        <taxon>Archangium</taxon>
    </lineage>
</organism>
<keyword evidence="3" id="KW-1133">Transmembrane helix</keyword>
<dbReference type="Proteomes" id="UP000035579">
    <property type="component" value="Chromosome"/>
</dbReference>
<dbReference type="RefSeq" id="WP_047857494.1">
    <property type="nucleotide sequence ID" value="NZ_CP011509.1"/>
</dbReference>
<name>A0AAC8Q999_9BACT</name>
<protein>
    <submittedName>
        <fullName evidence="4">Chromosome partition protein smc</fullName>
    </submittedName>
</protein>
<evidence type="ECO:0000313" key="6">
    <source>
        <dbReference type="Proteomes" id="UP000035579"/>
    </source>
</evidence>
<feature type="transmembrane region" description="Helical" evidence="3">
    <location>
        <begin position="350"/>
        <end position="370"/>
    </location>
</feature>
<feature type="region of interest" description="Disordered" evidence="2">
    <location>
        <begin position="139"/>
        <end position="184"/>
    </location>
</feature>